<dbReference type="Proteomes" id="UP000229784">
    <property type="component" value="Unassembled WGS sequence"/>
</dbReference>
<dbReference type="InterPro" id="IPR023214">
    <property type="entry name" value="HAD_sf"/>
</dbReference>
<sequence length="147" mass="17135">MRNKRIKWIFFDIGNVINDESSYDEWVKKTIIKRAQEIKSEITEQDFHKARIEASKMPDSLTKNILEILTGNKEKIERIYNEMNPEKQIVLQSLPIRPEAKEVIEKLSKRYFLGIIANQPSSIKDWLRQEGILGFLKVIGIAGDYGL</sequence>
<dbReference type="EMBL" id="PEXQ01000033">
    <property type="protein sequence ID" value="PIU15757.1"/>
    <property type="molecule type" value="Genomic_DNA"/>
</dbReference>
<dbReference type="AlphaFoldDB" id="A0A2M6XUM6"/>
<organism evidence="1 2">
    <name type="scientific">bacterium (Candidatus Gribaldobacteria) CG08_land_8_20_14_0_20_39_15</name>
    <dbReference type="NCBI Taxonomy" id="2014273"/>
    <lineage>
        <taxon>Bacteria</taxon>
        <taxon>Candidatus Gribaldobacteria</taxon>
    </lineage>
</organism>
<name>A0A2M6XUM6_9BACT</name>
<dbReference type="Gene3D" id="3.40.50.1000">
    <property type="entry name" value="HAD superfamily/HAD-like"/>
    <property type="match status" value="1"/>
</dbReference>
<dbReference type="SUPFAM" id="SSF56784">
    <property type="entry name" value="HAD-like"/>
    <property type="match status" value="1"/>
</dbReference>
<reference evidence="2" key="1">
    <citation type="submission" date="2017-09" db="EMBL/GenBank/DDBJ databases">
        <title>Depth-based differentiation of microbial function through sediment-hosted aquifers and enrichment of novel symbionts in the deep terrestrial subsurface.</title>
        <authorList>
            <person name="Probst A.J."/>
            <person name="Ladd B."/>
            <person name="Jarett J.K."/>
            <person name="Geller-Mcgrath D.E."/>
            <person name="Sieber C.M.K."/>
            <person name="Emerson J.B."/>
            <person name="Anantharaman K."/>
            <person name="Thomas B.C."/>
            <person name="Malmstrom R."/>
            <person name="Stieglmeier M."/>
            <person name="Klingl A."/>
            <person name="Woyke T."/>
            <person name="Ryan C.M."/>
            <person name="Banfield J.F."/>
        </authorList>
    </citation>
    <scope>NUCLEOTIDE SEQUENCE [LARGE SCALE GENOMIC DNA]</scope>
</reference>
<dbReference type="InterPro" id="IPR036412">
    <property type="entry name" value="HAD-like_sf"/>
</dbReference>
<gene>
    <name evidence="1" type="ORF">COT20_01405</name>
</gene>
<dbReference type="InterPro" id="IPR023198">
    <property type="entry name" value="PGP-like_dom2"/>
</dbReference>
<proteinExistence type="predicted"/>
<protein>
    <recommendedName>
        <fullName evidence="3">HAD family hydrolase</fullName>
    </recommendedName>
</protein>
<evidence type="ECO:0008006" key="3">
    <source>
        <dbReference type="Google" id="ProtNLM"/>
    </source>
</evidence>
<dbReference type="Gene3D" id="1.10.150.240">
    <property type="entry name" value="Putative phosphatase, domain 2"/>
    <property type="match status" value="1"/>
</dbReference>
<evidence type="ECO:0000313" key="1">
    <source>
        <dbReference type="EMBL" id="PIU15757.1"/>
    </source>
</evidence>
<comment type="caution">
    <text evidence="1">The sequence shown here is derived from an EMBL/GenBank/DDBJ whole genome shotgun (WGS) entry which is preliminary data.</text>
</comment>
<evidence type="ECO:0000313" key="2">
    <source>
        <dbReference type="Proteomes" id="UP000229784"/>
    </source>
</evidence>
<accession>A0A2M6XUM6</accession>